<gene>
    <name evidence="12" type="ORF">B0H99_10773</name>
</gene>
<dbReference type="PANTHER" id="PTHR45526:SF6">
    <property type="entry name" value="TRANSCRIPTIONAL REGULATORY PROTEIN CITT"/>
    <property type="match status" value="1"/>
</dbReference>
<evidence type="ECO:0000256" key="7">
    <source>
        <dbReference type="ARBA" id="ARBA00023159"/>
    </source>
</evidence>
<dbReference type="GO" id="GO:0003700">
    <property type="term" value="F:DNA-binding transcription factor activity"/>
    <property type="evidence" value="ECO:0007669"/>
    <property type="project" value="InterPro"/>
</dbReference>
<sequence>MLNIAIVEDDFRIASIHENFLNEIPGVTVVGKAFNAADAVKMIEETRVDLVLVDIYLPDKLGTELIRELKTKYANLNFIVITAANNIELLQENLRLGIFYYLIKPVTMEKFTEVITNFINQEKKLNSKEIVTQEFVDQLLKSTPVELSEDSNLPKGINSLTLKKVSEIMESLGNGVTAEEVGVEMKASRTTARRYLEYFVSTGKARAELEYGIVGRPERKYYLI</sequence>
<keyword evidence="3 10" id="KW-0597">Phosphoprotein</keyword>
<dbReference type="RefSeq" id="WP_106533626.1">
    <property type="nucleotide sequence ID" value="NZ_PYAT01000007.1"/>
</dbReference>
<dbReference type="Proteomes" id="UP000242682">
    <property type="component" value="Unassembled WGS sequence"/>
</dbReference>
<evidence type="ECO:0000313" key="12">
    <source>
        <dbReference type="EMBL" id="PSL36252.1"/>
    </source>
</evidence>
<evidence type="ECO:0000259" key="11">
    <source>
        <dbReference type="PROSITE" id="PS50110"/>
    </source>
</evidence>
<dbReference type="OrthoDB" id="9759232at2"/>
<comment type="caution">
    <text evidence="12">The sequence shown here is derived from an EMBL/GenBank/DDBJ whole genome shotgun (WGS) entry which is preliminary data.</text>
</comment>
<keyword evidence="4 9" id="KW-0902">Two-component regulatory system</keyword>
<dbReference type="GO" id="GO:0000156">
    <property type="term" value="F:phosphorelay response regulator activity"/>
    <property type="evidence" value="ECO:0007669"/>
    <property type="project" value="TreeGrafter"/>
</dbReference>
<proteinExistence type="predicted"/>
<evidence type="ECO:0000256" key="1">
    <source>
        <dbReference type="ARBA" id="ARBA00004496"/>
    </source>
</evidence>
<dbReference type="GO" id="GO:0003677">
    <property type="term" value="F:DNA binding"/>
    <property type="evidence" value="ECO:0007669"/>
    <property type="project" value="UniProtKB-KW"/>
</dbReference>
<name>A0A2P8GQM0_9BACL</name>
<evidence type="ECO:0000256" key="4">
    <source>
        <dbReference type="ARBA" id="ARBA00023012"/>
    </source>
</evidence>
<feature type="domain" description="Response regulatory" evidence="11">
    <location>
        <begin position="3"/>
        <end position="119"/>
    </location>
</feature>
<keyword evidence="2 9" id="KW-0963">Cytoplasm</keyword>
<reference evidence="12 13" key="1">
    <citation type="submission" date="2018-03" db="EMBL/GenBank/DDBJ databases">
        <title>Genomic Encyclopedia of Type Strains, Phase III (KMG-III): the genomes of soil and plant-associated and newly described type strains.</title>
        <authorList>
            <person name="Whitman W."/>
        </authorList>
    </citation>
    <scope>NUCLEOTIDE SEQUENCE [LARGE SCALE GENOMIC DNA]</scope>
    <source>
        <strain evidence="12 13">CGMCC 1.12259</strain>
    </source>
</reference>
<dbReference type="Gene3D" id="3.40.50.2300">
    <property type="match status" value="1"/>
</dbReference>
<organism evidence="12 13">
    <name type="scientific">Planomicrobium soli</name>
    <dbReference type="NCBI Taxonomy" id="1176648"/>
    <lineage>
        <taxon>Bacteria</taxon>
        <taxon>Bacillati</taxon>
        <taxon>Bacillota</taxon>
        <taxon>Bacilli</taxon>
        <taxon>Bacillales</taxon>
        <taxon>Caryophanaceae</taxon>
        <taxon>Planomicrobium</taxon>
    </lineage>
</organism>
<evidence type="ECO:0000256" key="5">
    <source>
        <dbReference type="ARBA" id="ARBA00023015"/>
    </source>
</evidence>
<feature type="modified residue" description="4-aspartylphosphate" evidence="10">
    <location>
        <position position="54"/>
    </location>
</feature>
<evidence type="ECO:0000256" key="10">
    <source>
        <dbReference type="PROSITE-ProRule" id="PRU00169"/>
    </source>
</evidence>
<evidence type="ECO:0000256" key="6">
    <source>
        <dbReference type="ARBA" id="ARBA00023125"/>
    </source>
</evidence>
<dbReference type="PROSITE" id="PS50110">
    <property type="entry name" value="RESPONSE_REGULATORY"/>
    <property type="match status" value="1"/>
</dbReference>
<dbReference type="Pfam" id="PF00072">
    <property type="entry name" value="Response_reg"/>
    <property type="match status" value="1"/>
</dbReference>
<keyword evidence="8 9" id="KW-0804">Transcription</keyword>
<dbReference type="InterPro" id="IPR011006">
    <property type="entry name" value="CheY-like_superfamily"/>
</dbReference>
<keyword evidence="13" id="KW-1185">Reference proteome</keyword>
<evidence type="ECO:0000256" key="9">
    <source>
        <dbReference type="PIRNR" id="PIRNR006171"/>
    </source>
</evidence>
<comment type="subcellular location">
    <subcellularLocation>
        <location evidence="1 9">Cytoplasm</location>
    </subcellularLocation>
</comment>
<dbReference type="Pfam" id="PF20714">
    <property type="entry name" value="HTH_64"/>
    <property type="match status" value="1"/>
</dbReference>
<dbReference type="InterPro" id="IPR001789">
    <property type="entry name" value="Sig_transdc_resp-reg_receiver"/>
</dbReference>
<keyword evidence="6 9" id="KW-0238">DNA-binding</keyword>
<evidence type="ECO:0000313" key="13">
    <source>
        <dbReference type="Proteomes" id="UP000242682"/>
    </source>
</evidence>
<dbReference type="InterPro" id="IPR051271">
    <property type="entry name" value="2C-system_Tx_regulators"/>
</dbReference>
<dbReference type="InterPro" id="IPR024187">
    <property type="entry name" value="Sig_transdc_resp-reg_cit/mal"/>
</dbReference>
<keyword evidence="5 9" id="KW-0805">Transcription regulation</keyword>
<evidence type="ECO:0000256" key="3">
    <source>
        <dbReference type="ARBA" id="ARBA00022553"/>
    </source>
</evidence>
<evidence type="ECO:0000256" key="8">
    <source>
        <dbReference type="ARBA" id="ARBA00023163"/>
    </source>
</evidence>
<dbReference type="SUPFAM" id="SSF52172">
    <property type="entry name" value="CheY-like"/>
    <property type="match status" value="1"/>
</dbReference>
<dbReference type="SMART" id="SM00448">
    <property type="entry name" value="REC"/>
    <property type="match status" value="1"/>
</dbReference>
<dbReference type="GO" id="GO:0005737">
    <property type="term" value="C:cytoplasm"/>
    <property type="evidence" value="ECO:0007669"/>
    <property type="project" value="UniProtKB-SubCell"/>
</dbReference>
<dbReference type="PANTHER" id="PTHR45526">
    <property type="entry name" value="TRANSCRIPTIONAL REGULATORY PROTEIN DPIA"/>
    <property type="match status" value="1"/>
</dbReference>
<dbReference type="EMBL" id="PYAT01000007">
    <property type="protein sequence ID" value="PSL36252.1"/>
    <property type="molecule type" value="Genomic_DNA"/>
</dbReference>
<keyword evidence="7 9" id="KW-0010">Activator</keyword>
<dbReference type="PIRSF" id="PIRSF006171">
    <property type="entry name" value="RR_citrat_malat"/>
    <property type="match status" value="1"/>
</dbReference>
<dbReference type="AlphaFoldDB" id="A0A2P8GQM0"/>
<accession>A0A2P8GQM0</accession>
<dbReference type="InterPro" id="IPR048714">
    <property type="entry name" value="DpiA-like_HTH"/>
</dbReference>
<protein>
    <recommendedName>
        <fullName evidence="9">Transcriptional regulatory protein</fullName>
    </recommendedName>
</protein>
<evidence type="ECO:0000256" key="2">
    <source>
        <dbReference type="ARBA" id="ARBA00022490"/>
    </source>
</evidence>